<dbReference type="PROSITE" id="PS51257">
    <property type="entry name" value="PROKAR_LIPOPROTEIN"/>
    <property type="match status" value="1"/>
</dbReference>
<evidence type="ECO:0000313" key="2">
    <source>
        <dbReference type="Proteomes" id="UP000184474"/>
    </source>
</evidence>
<accession>A0A1M6UB56</accession>
<name>A0A1M6UB56_REIAG</name>
<proteinExistence type="predicted"/>
<dbReference type="STRING" id="156994.SAMN04488028_10742"/>
<dbReference type="Proteomes" id="UP000184474">
    <property type="component" value="Unassembled WGS sequence"/>
</dbReference>
<organism evidence="1 2">
    <name type="scientific">Reichenbachiella agariperforans</name>
    <dbReference type="NCBI Taxonomy" id="156994"/>
    <lineage>
        <taxon>Bacteria</taxon>
        <taxon>Pseudomonadati</taxon>
        <taxon>Bacteroidota</taxon>
        <taxon>Cytophagia</taxon>
        <taxon>Cytophagales</taxon>
        <taxon>Reichenbachiellaceae</taxon>
        <taxon>Reichenbachiella</taxon>
    </lineage>
</organism>
<protein>
    <submittedName>
        <fullName evidence="1">Uncharacterized protein</fullName>
    </submittedName>
</protein>
<dbReference type="RefSeq" id="WP_073124160.1">
    <property type="nucleotide sequence ID" value="NZ_FRAA01000007.1"/>
</dbReference>
<keyword evidence="2" id="KW-1185">Reference proteome</keyword>
<reference evidence="2" key="1">
    <citation type="submission" date="2016-11" db="EMBL/GenBank/DDBJ databases">
        <authorList>
            <person name="Varghese N."/>
            <person name="Submissions S."/>
        </authorList>
    </citation>
    <scope>NUCLEOTIDE SEQUENCE [LARGE SCALE GENOMIC DNA]</scope>
    <source>
        <strain evidence="2">DSM 26134</strain>
    </source>
</reference>
<dbReference type="AlphaFoldDB" id="A0A1M6UB56"/>
<gene>
    <name evidence="1" type="ORF">SAMN04488028_10742</name>
</gene>
<sequence length="269" mass="29990">MKNTYNLFIVLLLSVAIISCSTKKGTDTEKVTTANVKQVVEKEFNYPIPTSFEVTTLLQDADAAFVLDITNPVENVDKYETQRDKALNLGIYGADLSYASTYNMNEQTLEFLDASKTLIDGLDVPGIFTEDMLVRVQENMDNRDSLILIVTESFYNTYEQLNKLGQDKLSFLVISASWIEGLYITTQLAVSSNYDERIMAIVAQQKGPASILVDTAEKYKDDEDIQAIAPLLNFMKLTYEGVDPAVGITKGQLDDITANVESTRNEIVD</sequence>
<evidence type="ECO:0000313" key="1">
    <source>
        <dbReference type="EMBL" id="SHK66417.1"/>
    </source>
</evidence>
<dbReference type="EMBL" id="FRAA01000007">
    <property type="protein sequence ID" value="SHK66417.1"/>
    <property type="molecule type" value="Genomic_DNA"/>
</dbReference>